<feature type="non-terminal residue" evidence="2">
    <location>
        <position position="76"/>
    </location>
</feature>
<evidence type="ECO:0000313" key="2">
    <source>
        <dbReference type="EMBL" id="EFN83491.1"/>
    </source>
</evidence>
<dbReference type="InParanoid" id="E2BLD9"/>
<sequence length="76" mass="8757">LRTVAQRIIIQFLANEGFKLTEILTRLQAQFGDGTLSRTQVFDRAKKFRSDRNAVENESHERRPRSSVIGENIRAV</sequence>
<feature type="region of interest" description="Disordered" evidence="1">
    <location>
        <begin position="52"/>
        <end position="76"/>
    </location>
</feature>
<name>E2BLD9_HARSA</name>
<evidence type="ECO:0008006" key="4">
    <source>
        <dbReference type="Google" id="ProtNLM"/>
    </source>
</evidence>
<evidence type="ECO:0000256" key="1">
    <source>
        <dbReference type="SAM" id="MobiDB-lite"/>
    </source>
</evidence>
<evidence type="ECO:0000313" key="3">
    <source>
        <dbReference type="Proteomes" id="UP000008237"/>
    </source>
</evidence>
<keyword evidence="3" id="KW-1185">Reference proteome</keyword>
<dbReference type="Proteomes" id="UP000008237">
    <property type="component" value="Unassembled WGS sequence"/>
</dbReference>
<accession>E2BLD9</accession>
<dbReference type="EMBL" id="GL449017">
    <property type="protein sequence ID" value="EFN83491.1"/>
    <property type="molecule type" value="Genomic_DNA"/>
</dbReference>
<proteinExistence type="predicted"/>
<feature type="non-terminal residue" evidence="2">
    <location>
        <position position="1"/>
    </location>
</feature>
<organism evidence="3">
    <name type="scientific">Harpegnathos saltator</name>
    <name type="common">Jerdon's jumping ant</name>
    <dbReference type="NCBI Taxonomy" id="610380"/>
    <lineage>
        <taxon>Eukaryota</taxon>
        <taxon>Metazoa</taxon>
        <taxon>Ecdysozoa</taxon>
        <taxon>Arthropoda</taxon>
        <taxon>Hexapoda</taxon>
        <taxon>Insecta</taxon>
        <taxon>Pterygota</taxon>
        <taxon>Neoptera</taxon>
        <taxon>Endopterygota</taxon>
        <taxon>Hymenoptera</taxon>
        <taxon>Apocrita</taxon>
        <taxon>Aculeata</taxon>
        <taxon>Formicoidea</taxon>
        <taxon>Formicidae</taxon>
        <taxon>Ponerinae</taxon>
        <taxon>Ponerini</taxon>
        <taxon>Harpegnathos</taxon>
    </lineage>
</organism>
<dbReference type="AlphaFoldDB" id="E2BLD9"/>
<feature type="compositionally biased region" description="Basic and acidic residues" evidence="1">
    <location>
        <begin position="52"/>
        <end position="61"/>
    </location>
</feature>
<gene>
    <name evidence="2" type="ORF">EAI_15426</name>
</gene>
<protein>
    <recommendedName>
        <fullName evidence="4">Mos1 transposase HTH domain-containing protein</fullName>
    </recommendedName>
</protein>
<reference evidence="2 3" key="1">
    <citation type="journal article" date="2010" name="Science">
        <title>Genomic comparison of the ants Camponotus floridanus and Harpegnathos saltator.</title>
        <authorList>
            <person name="Bonasio R."/>
            <person name="Zhang G."/>
            <person name="Ye C."/>
            <person name="Mutti N.S."/>
            <person name="Fang X."/>
            <person name="Qin N."/>
            <person name="Donahue G."/>
            <person name="Yang P."/>
            <person name="Li Q."/>
            <person name="Li C."/>
            <person name="Zhang P."/>
            <person name="Huang Z."/>
            <person name="Berger S.L."/>
            <person name="Reinberg D."/>
            <person name="Wang J."/>
            <person name="Liebig J."/>
        </authorList>
    </citation>
    <scope>NUCLEOTIDE SEQUENCE [LARGE SCALE GENOMIC DNA]</scope>
    <source>
        <strain evidence="2 3">R22 G/1</strain>
    </source>
</reference>